<dbReference type="Pfam" id="PF09949">
    <property type="entry name" value="APP1_cat"/>
    <property type="match status" value="1"/>
</dbReference>
<evidence type="ECO:0000313" key="3">
    <source>
        <dbReference type="EMBL" id="KAF5348779.1"/>
    </source>
</evidence>
<feature type="compositionally biased region" description="Low complexity" evidence="1">
    <location>
        <begin position="587"/>
        <end position="615"/>
    </location>
</feature>
<dbReference type="PANTHER" id="PTHR28208:SF3">
    <property type="entry name" value="PHOSPHATIDATE PHOSPHATASE APP1"/>
    <property type="match status" value="1"/>
</dbReference>
<feature type="region of interest" description="Disordered" evidence="1">
    <location>
        <begin position="543"/>
        <end position="634"/>
    </location>
</feature>
<dbReference type="OrthoDB" id="2117591at2759"/>
<dbReference type="InterPro" id="IPR052935">
    <property type="entry name" value="Mg2+_PAP"/>
</dbReference>
<comment type="caution">
    <text evidence="3">The sequence shown here is derived from an EMBL/GenBank/DDBJ whole genome shotgun (WGS) entry which is preliminary data.</text>
</comment>
<feature type="region of interest" description="Disordered" evidence="1">
    <location>
        <begin position="764"/>
        <end position="787"/>
    </location>
</feature>
<evidence type="ECO:0000256" key="1">
    <source>
        <dbReference type="SAM" id="MobiDB-lite"/>
    </source>
</evidence>
<name>A0A8H5FTS8_9AGAR</name>
<dbReference type="EMBL" id="JAACJO010000018">
    <property type="protein sequence ID" value="KAF5348779.1"/>
    <property type="molecule type" value="Genomic_DNA"/>
</dbReference>
<feature type="compositionally biased region" description="Basic and acidic residues" evidence="1">
    <location>
        <begin position="715"/>
        <end position="726"/>
    </location>
</feature>
<feature type="region of interest" description="Disordered" evidence="1">
    <location>
        <begin position="681"/>
        <end position="751"/>
    </location>
</feature>
<dbReference type="InterPro" id="IPR019236">
    <property type="entry name" value="APP1_cat"/>
</dbReference>
<gene>
    <name evidence="3" type="ORF">D9756_009747</name>
</gene>
<keyword evidence="4" id="KW-1185">Reference proteome</keyword>
<accession>A0A8H5FTS8</accession>
<feature type="region of interest" description="Disordered" evidence="1">
    <location>
        <begin position="255"/>
        <end position="308"/>
    </location>
</feature>
<dbReference type="GO" id="GO:0030479">
    <property type="term" value="C:actin cortical patch"/>
    <property type="evidence" value="ECO:0007669"/>
    <property type="project" value="TreeGrafter"/>
</dbReference>
<dbReference type="AlphaFoldDB" id="A0A8H5FTS8"/>
<evidence type="ECO:0000313" key="4">
    <source>
        <dbReference type="Proteomes" id="UP000559027"/>
    </source>
</evidence>
<protein>
    <recommendedName>
        <fullName evidence="2">Phosphatidate phosphatase APP1 catalytic domain-containing protein</fullName>
    </recommendedName>
</protein>
<organism evidence="3 4">
    <name type="scientific">Leucocoprinus leucothites</name>
    <dbReference type="NCBI Taxonomy" id="201217"/>
    <lineage>
        <taxon>Eukaryota</taxon>
        <taxon>Fungi</taxon>
        <taxon>Dikarya</taxon>
        <taxon>Basidiomycota</taxon>
        <taxon>Agaricomycotina</taxon>
        <taxon>Agaricomycetes</taxon>
        <taxon>Agaricomycetidae</taxon>
        <taxon>Agaricales</taxon>
        <taxon>Agaricineae</taxon>
        <taxon>Agaricaceae</taxon>
        <taxon>Leucocoprinus</taxon>
    </lineage>
</organism>
<dbReference type="PANTHER" id="PTHR28208">
    <property type="entry name" value="PHOSPHATIDATE PHOSPHATASE APP1"/>
    <property type="match status" value="1"/>
</dbReference>
<feature type="compositionally biased region" description="Pro residues" evidence="1">
    <location>
        <begin position="621"/>
        <end position="630"/>
    </location>
</feature>
<sequence length="787" mass="84429">MDISSTNVVGSLSRAANAVGATEERRQSWRTWATQKIRGITKPGSSANEVLTLFPGWVARRYAVNEGLAADNSGQPVPFRIDVFVSGYAVSHRSKEQATRSQRAFLCLAKSFAALPRIIDHQLLLDSTPTGESLSQVNIPQVSEEFRVLDQQPQAPGLDYNSYGPQHSLRELFDYTSSQPRNPLANHPTKNPDAFENQPLASQDVETGVDGSFNAKLCIDWENLCQHPGGVHIAYYEMFEHDLVVVAELLPPPPNSLRETSSTSTPTLASSPQVVPSTFPAPPSQPQASTSHLHAHSHSHSHHHHHPHLHSIVTAIPNLTSSHPFPSLPSLSRFLTPVRTRTRTPIPITNSPIRVTSDIDDTVKHSGVTEGTRIVFHNVFAKELKDGVIPGMGDRYTSMWQKGLPPGSIKLKSYAGRSLFSGLLSTPAARKQAGVVDILNSLSSSRFILISDSGEQDLELYANFAKERPEQILAVFIRDSEEALYEPIDNPTGWNGISANTPYQTGSAGNTDVLATASSPILTANRGEPAKCAFSDTFTSMRASISGRSPDGLLREEPSGDESIDTPKPQHLPTFTFSPQTPHAAISSSPSTASSLSSASSTSLTSSPMTLTPASGYITTPPAPVSPPSVPASVPASYLNSATGSRRSETNSFSLLQPNRPLASINDIVSLGGEDERYTLEDPASASQNGPTGPSSGPDASAPPLRPYSLPPTEGDSRAGALDHRPTTSTPELSKPSPTLANRTSHTLPIPKARLIHALSPKPVTANIPYAPPSNQPQQWLLGPQRS</sequence>
<dbReference type="GO" id="GO:0008195">
    <property type="term" value="F:phosphatidate phosphatase activity"/>
    <property type="evidence" value="ECO:0007669"/>
    <property type="project" value="InterPro"/>
</dbReference>
<evidence type="ECO:0000259" key="2">
    <source>
        <dbReference type="Pfam" id="PF09949"/>
    </source>
</evidence>
<feature type="domain" description="Phosphatidate phosphatase APP1 catalytic" evidence="2">
    <location>
        <begin position="401"/>
        <end position="479"/>
    </location>
</feature>
<dbReference type="Proteomes" id="UP000559027">
    <property type="component" value="Unassembled WGS sequence"/>
</dbReference>
<reference evidence="3 4" key="1">
    <citation type="journal article" date="2020" name="ISME J.">
        <title>Uncovering the hidden diversity of litter-decomposition mechanisms in mushroom-forming fungi.</title>
        <authorList>
            <person name="Floudas D."/>
            <person name="Bentzer J."/>
            <person name="Ahren D."/>
            <person name="Johansson T."/>
            <person name="Persson P."/>
            <person name="Tunlid A."/>
        </authorList>
    </citation>
    <scope>NUCLEOTIDE SEQUENCE [LARGE SCALE GENOMIC DNA]</scope>
    <source>
        <strain evidence="3 4">CBS 146.42</strain>
    </source>
</reference>
<feature type="compositionally biased region" description="Polar residues" evidence="1">
    <location>
        <begin position="727"/>
        <end position="747"/>
    </location>
</feature>
<feature type="region of interest" description="Disordered" evidence="1">
    <location>
        <begin position="177"/>
        <end position="197"/>
    </location>
</feature>
<feature type="compositionally biased region" description="Basic residues" evidence="1">
    <location>
        <begin position="293"/>
        <end position="308"/>
    </location>
</feature>
<proteinExistence type="predicted"/>
<feature type="compositionally biased region" description="Low complexity" evidence="1">
    <location>
        <begin position="260"/>
        <end position="278"/>
    </location>
</feature>
<feature type="compositionally biased region" description="Low complexity" evidence="1">
    <location>
        <begin position="690"/>
        <end position="703"/>
    </location>
</feature>